<dbReference type="Pfam" id="PF14848">
    <property type="entry name" value="HU-DNA_bdg"/>
    <property type="match status" value="1"/>
</dbReference>
<dbReference type="Pfam" id="PF14734">
    <property type="entry name" value="DUF4469"/>
    <property type="match status" value="1"/>
</dbReference>
<dbReference type="RefSeq" id="WP_010800675.1">
    <property type="nucleotide sequence ID" value="NZ_CAJSYT010000008.1"/>
</dbReference>
<dbReference type="AlphaFoldDB" id="A0A6G1ZI28"/>
<sequence length="265" mass="28906">MVAFNLNYNIMSAFTKFWKVWLNLNLLTKDVENDYTAEVSTVGKTSRNEDIAKQIIEEGSEIKYDTLLSVINQHDRIIRELLQNGTSVLTGVAQYTPSVGGVWNSSTEKYNPEKHKVSVSISPSAELRKALSVVGLEVLGVKDSTARIGLVTDTATGLTDGSMTPGDDILISGEKIRVAGEAEGVGVFFIDSKGVETAVTRRLTQNDPKTVIARVPAELAEGTYTLRIVTQYSNSNTLLKSPRVIEYEHALRIGNGGGSDRPEIE</sequence>
<dbReference type="EMBL" id="WKLP01000032">
    <property type="protein sequence ID" value="MRY13626.1"/>
    <property type="molecule type" value="Genomic_DNA"/>
</dbReference>
<evidence type="ECO:0000313" key="3">
    <source>
        <dbReference type="EMBL" id="MRY13626.1"/>
    </source>
</evidence>
<dbReference type="InterPro" id="IPR049893">
    <property type="entry name" value="Bvu_2165-like_IHF-HU-DNA_bdg"/>
</dbReference>
<feature type="domain" description="Bvu-2165-like IHF-HU-like DNA-binding" evidence="2">
    <location>
        <begin position="18"/>
        <end position="140"/>
    </location>
</feature>
<dbReference type="InterPro" id="IPR027824">
    <property type="entry name" value="DUF4469"/>
</dbReference>
<dbReference type="CDD" id="cd13833">
    <property type="entry name" value="HU_IHF_like"/>
    <property type="match status" value="1"/>
</dbReference>
<protein>
    <submittedName>
        <fullName evidence="3">DUF4469 domain-containing protein</fullName>
    </submittedName>
</protein>
<comment type="caution">
    <text evidence="3">The sequence shown here is derived from an EMBL/GenBank/DDBJ whole genome shotgun (WGS) entry which is preliminary data.</text>
</comment>
<name>A0A6G1ZI28_9BACT</name>
<dbReference type="CDD" id="cd12843">
    <property type="entry name" value="Bvu_2165_C_like"/>
    <property type="match status" value="1"/>
</dbReference>
<dbReference type="Gene3D" id="2.70.50.70">
    <property type="match status" value="1"/>
</dbReference>
<evidence type="ECO:0000259" key="1">
    <source>
        <dbReference type="Pfam" id="PF14734"/>
    </source>
</evidence>
<evidence type="ECO:0000259" key="2">
    <source>
        <dbReference type="Pfam" id="PF14848"/>
    </source>
</evidence>
<reference evidence="3" key="1">
    <citation type="journal article" date="2019" name="Nat. Med.">
        <title>A library of human gut bacterial isolates paired with longitudinal multiomics data enables mechanistic microbiome research.</title>
        <authorList>
            <person name="Poyet M."/>
            <person name="Groussin M."/>
            <person name="Gibbons S.M."/>
            <person name="Avila-Pacheco J."/>
            <person name="Jiang X."/>
            <person name="Kearney S.M."/>
            <person name="Perrotta A.R."/>
            <person name="Berdy B."/>
            <person name="Zhao S."/>
            <person name="Lieberman T.D."/>
            <person name="Swanson P.K."/>
            <person name="Smith M."/>
            <person name="Roesemann S."/>
            <person name="Alexander J.E."/>
            <person name="Rich S.A."/>
            <person name="Livny J."/>
            <person name="Vlamakis H."/>
            <person name="Clish C."/>
            <person name="Bullock K."/>
            <person name="Deik A."/>
            <person name="Scott J."/>
            <person name="Pierce K.A."/>
            <person name="Xavier R.J."/>
            <person name="Alm E.J."/>
        </authorList>
    </citation>
    <scope>NUCLEOTIDE SEQUENCE</scope>
    <source>
        <strain evidence="3">BIOML-A4</strain>
    </source>
</reference>
<feature type="domain" description="DUF4469" evidence="1">
    <location>
        <begin position="148"/>
        <end position="244"/>
    </location>
</feature>
<organism evidence="3">
    <name type="scientific">Parabacteroides goldsteinii</name>
    <dbReference type="NCBI Taxonomy" id="328812"/>
    <lineage>
        <taxon>Bacteria</taxon>
        <taxon>Pseudomonadati</taxon>
        <taxon>Bacteroidota</taxon>
        <taxon>Bacteroidia</taxon>
        <taxon>Bacteroidales</taxon>
        <taxon>Tannerellaceae</taxon>
        <taxon>Parabacteroides</taxon>
    </lineage>
</organism>
<gene>
    <name evidence="3" type="ORF">GKE01_19460</name>
</gene>
<proteinExistence type="predicted"/>
<accession>A0A6G1ZI28</accession>